<dbReference type="EMBL" id="CP138335">
    <property type="protein sequence ID" value="XBW07661.1"/>
    <property type="molecule type" value="Genomic_DNA"/>
</dbReference>
<sequence>MSIITNSRGRRLVAALGAAGLGLVTMTGLAFAADDEPVTPSVANIDGQHPTSLEIRKYATPDQAWDFAANGKAVDVPDDAVPLMGVQFEVVPVNSIATGPRAGDLDLLSADGWDRAEGLDADAVKADYLGAGGMYTYGTPVTLTTDGDGMAMQSLPQGLYLVREVSPGNNPVSMISPPTLVTLPYPDADSASWLYDVVIYPKNDLSTDTIDKEVMDPDTIVQPDGMTDWKITVPLVGYNPDEGITSFMVNDPLDSRLTYVDGSAVVKILNDGTQVGSDLVAGTDYTVTVDSSNKLVLTMEESGLAKLNENPASHVEVTITTAVNGDGIVENHVDGVVNNWTTEIVPGEGPTTNWATLEVLKYAGEDQSMTLQGAEFQIYRNHVVDGEDAADESELVGTYTTGADGTFDVTLWVGNNADMSEVYWVKETMAPTGYVLPANPWSMVTLTADANATVTVHPVSNVKHTGPALPITGANGQLLMMGGGLALVLLGGGAALVSRKRNPKA</sequence>
<evidence type="ECO:0000256" key="3">
    <source>
        <dbReference type="ARBA" id="ARBA00022729"/>
    </source>
</evidence>
<gene>
    <name evidence="8" type="ORF">SAC06_08435</name>
</gene>
<dbReference type="InterPro" id="IPR019931">
    <property type="entry name" value="LPXTG_anchor"/>
</dbReference>
<feature type="domain" description="Gram-positive cocci surface proteins LPxTG" evidence="7">
    <location>
        <begin position="469"/>
        <end position="505"/>
    </location>
</feature>
<evidence type="ECO:0000256" key="5">
    <source>
        <dbReference type="SAM" id="Phobius"/>
    </source>
</evidence>
<organism evidence="8">
    <name type="scientific">Scrofimicrobium appendicitidis</name>
    <dbReference type="NCBI Taxonomy" id="3079930"/>
    <lineage>
        <taxon>Bacteria</taxon>
        <taxon>Bacillati</taxon>
        <taxon>Actinomycetota</taxon>
        <taxon>Actinomycetes</taxon>
        <taxon>Actinomycetales</taxon>
        <taxon>Actinomycetaceae</taxon>
        <taxon>Scrofimicrobium</taxon>
    </lineage>
</organism>
<dbReference type="InterPro" id="IPR041033">
    <property type="entry name" value="SpaA_PFL_dom_1"/>
</dbReference>
<dbReference type="InterPro" id="IPR026466">
    <property type="entry name" value="Fim_isopep_form_D2_dom"/>
</dbReference>
<dbReference type="Gene3D" id="2.60.40.10">
    <property type="entry name" value="Immunoglobulins"/>
    <property type="match status" value="2"/>
</dbReference>
<reference evidence="8" key="1">
    <citation type="submission" date="2023-11" db="EMBL/GenBank/DDBJ databases">
        <title>Scrofimicrobium hongkongense sp. nov., isolated from a patient with peritonitis.</title>
        <authorList>
            <person name="Lao H.Y."/>
            <person name="Wong A.Y.P."/>
            <person name="Ng T.L."/>
            <person name="Wong R.Y.L."/>
            <person name="Yau M.C.Y."/>
            <person name="Lam J.Y.W."/>
            <person name="Siu G.K.H."/>
        </authorList>
    </citation>
    <scope>NUCLEOTIDE SEQUENCE</scope>
    <source>
        <strain evidence="8">R131</strain>
    </source>
</reference>
<dbReference type="KEGG" id="sapp:SAC06_08435"/>
<evidence type="ECO:0000256" key="4">
    <source>
        <dbReference type="ARBA" id="ARBA00023088"/>
    </source>
</evidence>
<feature type="signal peptide" evidence="6">
    <location>
        <begin position="1"/>
        <end position="32"/>
    </location>
</feature>
<keyword evidence="5" id="KW-0472">Membrane</keyword>
<dbReference type="RefSeq" id="WP_350257864.1">
    <property type="nucleotide sequence ID" value="NZ_CP138335.1"/>
</dbReference>
<dbReference type="Gene3D" id="2.60.40.740">
    <property type="match status" value="1"/>
</dbReference>
<dbReference type="NCBIfam" id="NF033902">
    <property type="entry name" value="iso_D2_wall_anc"/>
    <property type="match status" value="1"/>
</dbReference>
<dbReference type="NCBIfam" id="TIGR04226">
    <property type="entry name" value="RrgB_K2N_iso_D2"/>
    <property type="match status" value="1"/>
</dbReference>
<proteinExistence type="predicted"/>
<dbReference type="GO" id="GO:0005975">
    <property type="term" value="P:carbohydrate metabolic process"/>
    <property type="evidence" value="ECO:0007669"/>
    <property type="project" value="UniProtKB-ARBA"/>
</dbReference>
<dbReference type="InterPro" id="IPR032364">
    <property type="entry name" value="GramPos_pilinD1_N"/>
</dbReference>
<evidence type="ECO:0000256" key="6">
    <source>
        <dbReference type="SAM" id="SignalP"/>
    </source>
</evidence>
<evidence type="ECO:0000256" key="1">
    <source>
        <dbReference type="ARBA" id="ARBA00022512"/>
    </source>
</evidence>
<dbReference type="Pfam" id="PF17802">
    <property type="entry name" value="SpaA"/>
    <property type="match status" value="1"/>
</dbReference>
<dbReference type="PROSITE" id="PS50847">
    <property type="entry name" value="GRAM_POS_ANCHORING"/>
    <property type="match status" value="1"/>
</dbReference>
<keyword evidence="2" id="KW-0964">Secreted</keyword>
<evidence type="ECO:0000313" key="8">
    <source>
        <dbReference type="EMBL" id="XBW07661.1"/>
    </source>
</evidence>
<dbReference type="NCBIfam" id="TIGR01167">
    <property type="entry name" value="LPXTG_anchor"/>
    <property type="match status" value="1"/>
</dbReference>
<dbReference type="Pfam" id="PF16555">
    <property type="entry name" value="GramPos_pilinD1"/>
    <property type="match status" value="1"/>
</dbReference>
<keyword evidence="5" id="KW-0812">Transmembrane</keyword>
<feature type="chain" id="PRO_5043336063" evidence="6">
    <location>
        <begin position="33"/>
        <end position="505"/>
    </location>
</feature>
<protein>
    <submittedName>
        <fullName evidence="8">SpaH/EbpB family LPXTG-anchored major pilin</fullName>
    </submittedName>
</protein>
<evidence type="ECO:0000259" key="7">
    <source>
        <dbReference type="PROSITE" id="PS50847"/>
    </source>
</evidence>
<keyword evidence="1" id="KW-0134">Cell wall</keyword>
<feature type="transmembrane region" description="Helical" evidence="5">
    <location>
        <begin position="478"/>
        <end position="497"/>
    </location>
</feature>
<evidence type="ECO:0000256" key="2">
    <source>
        <dbReference type="ARBA" id="ARBA00022525"/>
    </source>
</evidence>
<keyword evidence="3 6" id="KW-0732">Signal</keyword>
<keyword evidence="5" id="KW-1133">Transmembrane helix</keyword>
<dbReference type="InterPro" id="IPR048052">
    <property type="entry name" value="FM1-like"/>
</dbReference>
<keyword evidence="4" id="KW-0572">Peptidoglycan-anchor</keyword>
<accession>A0AAU7V5F8</accession>
<dbReference type="InterPro" id="IPR013783">
    <property type="entry name" value="Ig-like_fold"/>
</dbReference>
<dbReference type="AlphaFoldDB" id="A0AAU7V5F8"/>
<name>A0AAU7V5F8_9ACTO</name>